<evidence type="ECO:0000256" key="1">
    <source>
        <dbReference type="SAM" id="MobiDB-lite"/>
    </source>
</evidence>
<gene>
    <name evidence="3" type="ORF">HanXRQr2_Chr13g0579421</name>
</gene>
<keyword evidence="4" id="KW-1185">Reference proteome</keyword>
<dbReference type="Proteomes" id="UP000215914">
    <property type="component" value="Unassembled WGS sequence"/>
</dbReference>
<dbReference type="Gramene" id="mRNA:HanXRQr2_Chr13g0579421">
    <property type="protein sequence ID" value="mRNA:HanXRQr2_Chr13g0579421"/>
    <property type="gene ID" value="HanXRQr2_Chr13g0579421"/>
</dbReference>
<evidence type="ECO:0000259" key="2">
    <source>
        <dbReference type="Pfam" id="PF14703"/>
    </source>
</evidence>
<evidence type="ECO:0000313" key="3">
    <source>
        <dbReference type="EMBL" id="KAF5772631.1"/>
    </source>
</evidence>
<dbReference type="AlphaFoldDB" id="A0A9K3HAY9"/>
<sequence length="279" mass="30861">MAAAESQRKAAEALTASQGAVSKESGFGRLNKAPEGNVLKGAESALKMEESRLQIYNEVVGKGFASEMDSNREYSRQGMQMARRIKTITGTKESVRVFSYGIVAPVGLRAAALMSPEAKPEQFAILVRDIPASSDGQSRKEQVDAYFKNIYPETFYKSLVVTENKKSTKSTKSWKTVKRSSDELSYTLTRKKSTPKKLYRLTTLAFLASLVKRWIRLNIISNEKIDGLTPKLEAAQKSTIREKQQGADVEFFTSRVTAGAAAQSAHARMIDTWTVMDAP</sequence>
<feature type="compositionally biased region" description="Basic and acidic residues" evidence="1">
    <location>
        <begin position="1"/>
        <end position="11"/>
    </location>
</feature>
<reference evidence="3" key="2">
    <citation type="submission" date="2020-06" db="EMBL/GenBank/DDBJ databases">
        <title>Helianthus annuus Genome sequencing and assembly Release 2.</title>
        <authorList>
            <person name="Gouzy J."/>
            <person name="Langlade N."/>
            <person name="Munos S."/>
        </authorList>
    </citation>
    <scope>NUCLEOTIDE SEQUENCE</scope>
    <source>
        <tissue evidence="3">Leaves</tissue>
    </source>
</reference>
<organism evidence="3 4">
    <name type="scientific">Helianthus annuus</name>
    <name type="common">Common sunflower</name>
    <dbReference type="NCBI Taxonomy" id="4232"/>
    <lineage>
        <taxon>Eukaryota</taxon>
        <taxon>Viridiplantae</taxon>
        <taxon>Streptophyta</taxon>
        <taxon>Embryophyta</taxon>
        <taxon>Tracheophyta</taxon>
        <taxon>Spermatophyta</taxon>
        <taxon>Magnoliopsida</taxon>
        <taxon>eudicotyledons</taxon>
        <taxon>Gunneridae</taxon>
        <taxon>Pentapetalae</taxon>
        <taxon>asterids</taxon>
        <taxon>campanulids</taxon>
        <taxon>Asterales</taxon>
        <taxon>Asteraceae</taxon>
        <taxon>Asteroideae</taxon>
        <taxon>Heliantheae alliance</taxon>
        <taxon>Heliantheae</taxon>
        <taxon>Helianthus</taxon>
    </lineage>
</organism>
<dbReference type="InterPro" id="IPR027815">
    <property type="entry name" value="CSC1/OSCA1-like_cyt"/>
</dbReference>
<evidence type="ECO:0000313" key="4">
    <source>
        <dbReference type="Proteomes" id="UP000215914"/>
    </source>
</evidence>
<dbReference type="EMBL" id="MNCJ02000328">
    <property type="protein sequence ID" value="KAF5772631.1"/>
    <property type="molecule type" value="Genomic_DNA"/>
</dbReference>
<comment type="caution">
    <text evidence="3">The sequence shown here is derived from an EMBL/GenBank/DDBJ whole genome shotgun (WGS) entry which is preliminary data.</text>
</comment>
<protein>
    <submittedName>
        <fullName evidence="3">10TM putative phosphate transporter, cytosolic domain-containing protein</fullName>
    </submittedName>
</protein>
<reference evidence="3" key="1">
    <citation type="journal article" date="2017" name="Nature">
        <title>The sunflower genome provides insights into oil metabolism, flowering and Asterid evolution.</title>
        <authorList>
            <person name="Badouin H."/>
            <person name="Gouzy J."/>
            <person name="Grassa C.J."/>
            <person name="Murat F."/>
            <person name="Staton S.E."/>
            <person name="Cottret L."/>
            <person name="Lelandais-Briere C."/>
            <person name="Owens G.L."/>
            <person name="Carrere S."/>
            <person name="Mayjonade B."/>
            <person name="Legrand L."/>
            <person name="Gill N."/>
            <person name="Kane N.C."/>
            <person name="Bowers J.E."/>
            <person name="Hubner S."/>
            <person name="Bellec A."/>
            <person name="Berard A."/>
            <person name="Berges H."/>
            <person name="Blanchet N."/>
            <person name="Boniface M.C."/>
            <person name="Brunel D."/>
            <person name="Catrice O."/>
            <person name="Chaidir N."/>
            <person name="Claudel C."/>
            <person name="Donnadieu C."/>
            <person name="Faraut T."/>
            <person name="Fievet G."/>
            <person name="Helmstetter N."/>
            <person name="King M."/>
            <person name="Knapp S.J."/>
            <person name="Lai Z."/>
            <person name="Le Paslier M.C."/>
            <person name="Lippi Y."/>
            <person name="Lorenzon L."/>
            <person name="Mandel J.R."/>
            <person name="Marage G."/>
            <person name="Marchand G."/>
            <person name="Marquand E."/>
            <person name="Bret-Mestries E."/>
            <person name="Morien E."/>
            <person name="Nambeesan S."/>
            <person name="Nguyen T."/>
            <person name="Pegot-Espagnet P."/>
            <person name="Pouilly N."/>
            <person name="Raftis F."/>
            <person name="Sallet E."/>
            <person name="Schiex T."/>
            <person name="Thomas J."/>
            <person name="Vandecasteele C."/>
            <person name="Vares D."/>
            <person name="Vear F."/>
            <person name="Vautrin S."/>
            <person name="Crespi M."/>
            <person name="Mangin B."/>
            <person name="Burke J.M."/>
            <person name="Salse J."/>
            <person name="Munos S."/>
            <person name="Vincourt P."/>
            <person name="Rieseberg L.H."/>
            <person name="Langlade N.B."/>
        </authorList>
    </citation>
    <scope>NUCLEOTIDE SEQUENCE</scope>
    <source>
        <tissue evidence="3">Leaves</tissue>
    </source>
</reference>
<accession>A0A9K3HAY9</accession>
<dbReference type="Pfam" id="PF14703">
    <property type="entry name" value="PHM7_cyt"/>
    <property type="match status" value="1"/>
</dbReference>
<name>A0A9K3HAY9_HELAN</name>
<feature type="domain" description="CSC1/OSCA1-like cytosolic" evidence="2">
    <location>
        <begin position="122"/>
        <end position="279"/>
    </location>
</feature>
<proteinExistence type="predicted"/>
<feature type="region of interest" description="Disordered" evidence="1">
    <location>
        <begin position="1"/>
        <end position="27"/>
    </location>
</feature>